<dbReference type="Pfam" id="PF05433">
    <property type="entry name" value="Rick_17kDa_Anti"/>
    <property type="match status" value="1"/>
</dbReference>
<comment type="caution">
    <text evidence="7">The sequence shown here is derived from an EMBL/GenBank/DDBJ whole genome shotgun (WGS) entry which is preliminary data.</text>
</comment>
<comment type="subcellular location">
    <subcellularLocation>
        <location evidence="1">Cell outer membrane</location>
        <topology evidence="1">Lipid-anchor</topology>
    </subcellularLocation>
</comment>
<evidence type="ECO:0000259" key="6">
    <source>
        <dbReference type="Pfam" id="PF05433"/>
    </source>
</evidence>
<dbReference type="Proteomes" id="UP000294692">
    <property type="component" value="Unassembled WGS sequence"/>
</dbReference>
<gene>
    <name evidence="7" type="ORF">EV686_105215</name>
</gene>
<reference evidence="7 8" key="1">
    <citation type="submission" date="2019-03" db="EMBL/GenBank/DDBJ databases">
        <title>Genomic Encyclopedia of Type Strains, Phase IV (KMG-IV): sequencing the most valuable type-strain genomes for metagenomic binning, comparative biology and taxonomic classification.</title>
        <authorList>
            <person name="Goeker M."/>
        </authorList>
    </citation>
    <scope>NUCLEOTIDE SEQUENCE [LARGE SCALE GENOMIC DNA]</scope>
    <source>
        <strain evidence="7 8">DSM 100048</strain>
    </source>
</reference>
<dbReference type="PANTHER" id="PTHR35603">
    <property type="match status" value="1"/>
</dbReference>
<keyword evidence="8" id="KW-1185">Reference proteome</keyword>
<evidence type="ECO:0000313" key="7">
    <source>
        <dbReference type="EMBL" id="TCU98514.1"/>
    </source>
</evidence>
<name>A0A4R3V7Y6_9BURK</name>
<evidence type="ECO:0000256" key="3">
    <source>
        <dbReference type="ARBA" id="ARBA00023136"/>
    </source>
</evidence>
<evidence type="ECO:0000256" key="1">
    <source>
        <dbReference type="ARBA" id="ARBA00004459"/>
    </source>
</evidence>
<dbReference type="InterPro" id="IPR051407">
    <property type="entry name" value="Bact_OM_lipoprot/Surf_antigen"/>
</dbReference>
<keyword evidence="3" id="KW-0472">Membrane</keyword>
<dbReference type="InterPro" id="IPR008816">
    <property type="entry name" value="Gly_zipper_2TM_dom"/>
</dbReference>
<dbReference type="EMBL" id="SMBX01000005">
    <property type="protein sequence ID" value="TCU98514.1"/>
    <property type="molecule type" value="Genomic_DNA"/>
</dbReference>
<evidence type="ECO:0000256" key="4">
    <source>
        <dbReference type="ARBA" id="ARBA00023139"/>
    </source>
</evidence>
<protein>
    <submittedName>
        <fullName evidence="7">Outer membrane lipoprotein SlyB</fullName>
    </submittedName>
</protein>
<evidence type="ECO:0000313" key="8">
    <source>
        <dbReference type="Proteomes" id="UP000294692"/>
    </source>
</evidence>
<keyword evidence="2" id="KW-0732">Signal</keyword>
<organism evidence="7 8">
    <name type="scientific">Paracandidimonas soli</name>
    <dbReference type="NCBI Taxonomy" id="1917182"/>
    <lineage>
        <taxon>Bacteria</taxon>
        <taxon>Pseudomonadati</taxon>
        <taxon>Pseudomonadota</taxon>
        <taxon>Betaproteobacteria</taxon>
        <taxon>Burkholderiales</taxon>
        <taxon>Alcaligenaceae</taxon>
        <taxon>Paracandidimonas</taxon>
    </lineage>
</organism>
<accession>A0A4R3V7Y6</accession>
<dbReference type="AlphaFoldDB" id="A0A4R3V7Y6"/>
<evidence type="ECO:0000256" key="5">
    <source>
        <dbReference type="ARBA" id="ARBA00023288"/>
    </source>
</evidence>
<dbReference type="OrthoDB" id="5298161at2"/>
<dbReference type="PANTHER" id="PTHR35603:SF1">
    <property type="entry name" value="OUTER MEMBRANE LIPOPROTEIN SLYB"/>
    <property type="match status" value="1"/>
</dbReference>
<evidence type="ECO:0000256" key="2">
    <source>
        <dbReference type="ARBA" id="ARBA00022729"/>
    </source>
</evidence>
<keyword evidence="4" id="KW-0564">Palmitate</keyword>
<feature type="domain" description="Glycine zipper 2TM" evidence="6">
    <location>
        <begin position="74"/>
        <end position="114"/>
    </location>
</feature>
<sequence length="166" mass="16763">MHMADFPKIQARQFRRAAAMAVLAGAAVLAGCANQSASSSVYTYGQAQREQIVRLGTVESVRPITIQSDKSSGVGTVAGGALGGVAGSTVGGGTGQVLASIGGAIIGGLLGNAAENQMNRKSGLEITVRLDNGETRVIAQEADVAISAGQRVRLISGNGPTRVVPF</sequence>
<keyword evidence="5 7" id="KW-0449">Lipoprotein</keyword>
<proteinExistence type="predicted"/>
<dbReference type="GO" id="GO:0009279">
    <property type="term" value="C:cell outer membrane"/>
    <property type="evidence" value="ECO:0007669"/>
    <property type="project" value="UniProtKB-SubCell"/>
</dbReference>